<evidence type="ECO:0000256" key="5">
    <source>
        <dbReference type="SAM" id="MobiDB-lite"/>
    </source>
</evidence>
<keyword evidence="3" id="KW-0687">Ribonucleoprotein</keyword>
<feature type="compositionally biased region" description="Polar residues" evidence="5">
    <location>
        <begin position="32"/>
        <end position="41"/>
    </location>
</feature>
<protein>
    <recommendedName>
        <fullName evidence="4">Small ribosomal subunit protein bS18m</fullName>
    </recommendedName>
</protein>
<feature type="compositionally biased region" description="Low complexity" evidence="5">
    <location>
        <begin position="42"/>
        <end position="52"/>
    </location>
</feature>
<dbReference type="PANTHER" id="PTHR13479">
    <property type="entry name" value="30S RIBOSOMAL PROTEIN S18"/>
    <property type="match status" value="1"/>
</dbReference>
<name>A0A420YFD6_9PEZI</name>
<dbReference type="GO" id="GO:0003735">
    <property type="term" value="F:structural constituent of ribosome"/>
    <property type="evidence" value="ECO:0007669"/>
    <property type="project" value="InterPro"/>
</dbReference>
<evidence type="ECO:0000313" key="7">
    <source>
        <dbReference type="Proteomes" id="UP000275385"/>
    </source>
</evidence>
<dbReference type="AlphaFoldDB" id="A0A420YFD6"/>
<feature type="region of interest" description="Disordered" evidence="5">
    <location>
        <begin position="24"/>
        <end position="90"/>
    </location>
</feature>
<feature type="compositionally biased region" description="Basic and acidic residues" evidence="5">
    <location>
        <begin position="76"/>
        <end position="90"/>
    </location>
</feature>
<proteinExistence type="inferred from homology"/>
<sequence>MTLRIPTPAFAGIRQLSTTSSRAAFKDLPNATRPSSASNLLSMDSPSPSASSTHDALASVLRKTDNKGWTSKRARAAAEKPSTKEELRNRDVSEKLSRLMPRFWRDGDVYAPADLNANEARKWRGKGNAPDKDVCDLLGVNPLDMYRNFSVIGDFITPFGRIKHSSETGLRPVNQRRMAKAIRRAIGLGIHPSVYRHPMILLRNKQT</sequence>
<dbReference type="Pfam" id="PF01084">
    <property type="entry name" value="Ribosomal_S18"/>
    <property type="match status" value="1"/>
</dbReference>
<evidence type="ECO:0000256" key="1">
    <source>
        <dbReference type="ARBA" id="ARBA00005589"/>
    </source>
</evidence>
<dbReference type="Proteomes" id="UP000275385">
    <property type="component" value="Unassembled WGS sequence"/>
</dbReference>
<evidence type="ECO:0000256" key="4">
    <source>
        <dbReference type="ARBA" id="ARBA00035264"/>
    </source>
</evidence>
<organism evidence="6 7">
    <name type="scientific">Coniochaeta pulveracea</name>
    <dbReference type="NCBI Taxonomy" id="177199"/>
    <lineage>
        <taxon>Eukaryota</taxon>
        <taxon>Fungi</taxon>
        <taxon>Dikarya</taxon>
        <taxon>Ascomycota</taxon>
        <taxon>Pezizomycotina</taxon>
        <taxon>Sordariomycetes</taxon>
        <taxon>Sordariomycetidae</taxon>
        <taxon>Coniochaetales</taxon>
        <taxon>Coniochaetaceae</taxon>
        <taxon>Coniochaeta</taxon>
    </lineage>
</organism>
<dbReference type="InterPro" id="IPR001648">
    <property type="entry name" value="Ribosomal_bS18"/>
</dbReference>
<dbReference type="GO" id="GO:0070181">
    <property type="term" value="F:small ribosomal subunit rRNA binding"/>
    <property type="evidence" value="ECO:0007669"/>
    <property type="project" value="TreeGrafter"/>
</dbReference>
<dbReference type="FunFam" id="4.10.640.10:FF:000013">
    <property type="entry name" value="37S ribosomal protein S18"/>
    <property type="match status" value="1"/>
</dbReference>
<reference evidence="6 7" key="1">
    <citation type="submission" date="2018-08" db="EMBL/GenBank/DDBJ databases">
        <title>Draft genome of the lignicolous fungus Coniochaeta pulveracea.</title>
        <authorList>
            <person name="Borstlap C.J."/>
            <person name="De Witt R.N."/>
            <person name="Botha A."/>
            <person name="Volschenk H."/>
        </authorList>
    </citation>
    <scope>NUCLEOTIDE SEQUENCE [LARGE SCALE GENOMIC DNA]</scope>
    <source>
        <strain evidence="6 7">CAB683</strain>
    </source>
</reference>
<keyword evidence="2" id="KW-0689">Ribosomal protein</keyword>
<dbReference type="EMBL" id="QVQW01000013">
    <property type="protein sequence ID" value="RKU46642.1"/>
    <property type="molecule type" value="Genomic_DNA"/>
</dbReference>
<dbReference type="GO" id="GO:0032543">
    <property type="term" value="P:mitochondrial translation"/>
    <property type="evidence" value="ECO:0007669"/>
    <property type="project" value="TreeGrafter"/>
</dbReference>
<dbReference type="GO" id="GO:0005763">
    <property type="term" value="C:mitochondrial small ribosomal subunit"/>
    <property type="evidence" value="ECO:0007669"/>
    <property type="project" value="TreeGrafter"/>
</dbReference>
<evidence type="ECO:0000256" key="2">
    <source>
        <dbReference type="ARBA" id="ARBA00022980"/>
    </source>
</evidence>
<dbReference type="InterPro" id="IPR036870">
    <property type="entry name" value="Ribosomal_bS18_sf"/>
</dbReference>
<dbReference type="OrthoDB" id="21463at2759"/>
<evidence type="ECO:0000256" key="3">
    <source>
        <dbReference type="ARBA" id="ARBA00023274"/>
    </source>
</evidence>
<dbReference type="PANTHER" id="PTHR13479:SF40">
    <property type="entry name" value="SMALL RIBOSOMAL SUBUNIT PROTEIN BS18M"/>
    <property type="match status" value="1"/>
</dbReference>
<dbReference type="SUPFAM" id="SSF46911">
    <property type="entry name" value="Ribosomal protein S18"/>
    <property type="match status" value="1"/>
</dbReference>
<evidence type="ECO:0000313" key="6">
    <source>
        <dbReference type="EMBL" id="RKU46642.1"/>
    </source>
</evidence>
<accession>A0A420YFD6</accession>
<dbReference type="STRING" id="177199.A0A420YFD6"/>
<gene>
    <name evidence="6" type="ORF">DL546_007826</name>
</gene>
<keyword evidence="7" id="KW-1185">Reference proteome</keyword>
<comment type="similarity">
    <text evidence="1">Belongs to the bacterial ribosomal protein bS18 family.</text>
</comment>
<dbReference type="Gene3D" id="4.10.640.10">
    <property type="entry name" value="Ribosomal protein S18"/>
    <property type="match status" value="1"/>
</dbReference>
<comment type="caution">
    <text evidence="6">The sequence shown here is derived from an EMBL/GenBank/DDBJ whole genome shotgun (WGS) entry which is preliminary data.</text>
</comment>